<reference evidence="1" key="1">
    <citation type="submission" date="2020-05" db="EMBL/GenBank/DDBJ databases">
        <title>Large-scale comparative analyses of tick genomes elucidate their genetic diversity and vector capacities.</title>
        <authorList>
            <person name="Jia N."/>
            <person name="Wang J."/>
            <person name="Shi W."/>
            <person name="Du L."/>
            <person name="Sun Y."/>
            <person name="Zhan W."/>
            <person name="Jiang J."/>
            <person name="Wang Q."/>
            <person name="Zhang B."/>
            <person name="Ji P."/>
            <person name="Sakyi L.B."/>
            <person name="Cui X."/>
            <person name="Yuan T."/>
            <person name="Jiang B."/>
            <person name="Yang W."/>
            <person name="Lam T.T.-Y."/>
            <person name="Chang Q."/>
            <person name="Ding S."/>
            <person name="Wang X."/>
            <person name="Zhu J."/>
            <person name="Ruan X."/>
            <person name="Zhao L."/>
            <person name="Wei J."/>
            <person name="Que T."/>
            <person name="Du C."/>
            <person name="Cheng J."/>
            <person name="Dai P."/>
            <person name="Han X."/>
            <person name="Huang E."/>
            <person name="Gao Y."/>
            <person name="Liu J."/>
            <person name="Shao H."/>
            <person name="Ye R."/>
            <person name="Li L."/>
            <person name="Wei W."/>
            <person name="Wang X."/>
            <person name="Wang C."/>
            <person name="Yang T."/>
            <person name="Huo Q."/>
            <person name="Li W."/>
            <person name="Guo W."/>
            <person name="Chen H."/>
            <person name="Zhou L."/>
            <person name="Ni X."/>
            <person name="Tian J."/>
            <person name="Zhou Y."/>
            <person name="Sheng Y."/>
            <person name="Liu T."/>
            <person name="Pan Y."/>
            <person name="Xia L."/>
            <person name="Li J."/>
            <person name="Zhao F."/>
            <person name="Cao W."/>
        </authorList>
    </citation>
    <scope>NUCLEOTIDE SEQUENCE</scope>
    <source>
        <strain evidence="1">Hyas-2018</strain>
    </source>
</reference>
<evidence type="ECO:0000313" key="1">
    <source>
        <dbReference type="EMBL" id="KAH6932121.1"/>
    </source>
</evidence>
<accession>A0ACB7SDW6</accession>
<keyword evidence="2" id="KW-1185">Reference proteome</keyword>
<proteinExistence type="predicted"/>
<name>A0ACB7SDW6_HYAAI</name>
<dbReference type="EMBL" id="CM023484">
    <property type="protein sequence ID" value="KAH6932121.1"/>
    <property type="molecule type" value="Genomic_DNA"/>
</dbReference>
<evidence type="ECO:0000313" key="2">
    <source>
        <dbReference type="Proteomes" id="UP000821845"/>
    </source>
</evidence>
<protein>
    <submittedName>
        <fullName evidence="1">Uncharacterized protein</fullName>
    </submittedName>
</protein>
<dbReference type="Proteomes" id="UP000821845">
    <property type="component" value="Chromosome 4"/>
</dbReference>
<sequence>MGEPNKSSGPPPTAQNRGDAWSSRVASPPSPPLSPPLQASRWDYRPPSEYSMSAEERALSARPQDATATEEYSEGQWLKWDSGELQRRREMGTQQPPPTLQQRPENCCRTAGAGCHAAPDDVVRRP</sequence>
<organism evidence="1 2">
    <name type="scientific">Hyalomma asiaticum</name>
    <name type="common">Tick</name>
    <dbReference type="NCBI Taxonomy" id="266040"/>
    <lineage>
        <taxon>Eukaryota</taxon>
        <taxon>Metazoa</taxon>
        <taxon>Ecdysozoa</taxon>
        <taxon>Arthropoda</taxon>
        <taxon>Chelicerata</taxon>
        <taxon>Arachnida</taxon>
        <taxon>Acari</taxon>
        <taxon>Parasitiformes</taxon>
        <taxon>Ixodida</taxon>
        <taxon>Ixodoidea</taxon>
        <taxon>Ixodidae</taxon>
        <taxon>Hyalomminae</taxon>
        <taxon>Hyalomma</taxon>
    </lineage>
</organism>
<comment type="caution">
    <text evidence="1">The sequence shown here is derived from an EMBL/GenBank/DDBJ whole genome shotgun (WGS) entry which is preliminary data.</text>
</comment>
<gene>
    <name evidence="1" type="ORF">HPB50_002883</name>
</gene>